<dbReference type="InterPro" id="IPR017805">
    <property type="entry name" value="SAM_MeTrfase_EasF-type_put"/>
</dbReference>
<evidence type="ECO:0000256" key="1">
    <source>
        <dbReference type="ARBA" id="ARBA00004141"/>
    </source>
</evidence>
<evidence type="ECO:0000256" key="5">
    <source>
        <dbReference type="SAM" id="Phobius"/>
    </source>
</evidence>
<evidence type="ECO:0000256" key="3">
    <source>
        <dbReference type="ARBA" id="ARBA00022679"/>
    </source>
</evidence>
<dbReference type="InterPro" id="IPR019257">
    <property type="entry name" value="MeTrfase_dom"/>
</dbReference>
<evidence type="ECO:0000313" key="10">
    <source>
        <dbReference type="Proteomes" id="UP000447873"/>
    </source>
</evidence>
<comment type="caution">
    <text evidence="8">The sequence shown here is derived from an EMBL/GenBank/DDBJ whole genome shotgun (WGS) entry which is preliminary data.</text>
</comment>
<feature type="transmembrane region" description="Helical" evidence="5">
    <location>
        <begin position="134"/>
        <end position="155"/>
    </location>
</feature>
<feature type="transmembrane region" description="Helical" evidence="5">
    <location>
        <begin position="351"/>
        <end position="371"/>
    </location>
</feature>
<dbReference type="Pfam" id="PF07690">
    <property type="entry name" value="MFS_1"/>
    <property type="match status" value="1"/>
</dbReference>
<name>A0A8H3UX28_VENIN</name>
<feature type="transmembrane region" description="Helical" evidence="5">
    <location>
        <begin position="408"/>
        <end position="430"/>
    </location>
</feature>
<dbReference type="EMBL" id="WNWR01000383">
    <property type="protein sequence ID" value="KAE9980574.1"/>
    <property type="molecule type" value="Genomic_DNA"/>
</dbReference>
<feature type="region of interest" description="Disordered" evidence="4">
    <location>
        <begin position="44"/>
        <end position="65"/>
    </location>
</feature>
<keyword evidence="5" id="KW-1133">Transmembrane helix</keyword>
<dbReference type="SUPFAM" id="SSF56436">
    <property type="entry name" value="C-type lectin-like"/>
    <property type="match status" value="1"/>
</dbReference>
<keyword evidence="3" id="KW-0808">Transferase</keyword>
<evidence type="ECO:0000313" key="9">
    <source>
        <dbReference type="EMBL" id="KAE9980574.1"/>
    </source>
</evidence>
<dbReference type="PANTHER" id="PTHR43397">
    <property type="entry name" value="ERGOTHIONEINE BIOSYNTHESIS PROTEIN 1"/>
    <property type="match status" value="1"/>
</dbReference>
<feature type="compositionally biased region" description="Polar residues" evidence="4">
    <location>
        <begin position="49"/>
        <end position="62"/>
    </location>
</feature>
<dbReference type="InterPro" id="IPR011701">
    <property type="entry name" value="MFS"/>
</dbReference>
<dbReference type="InterPro" id="IPR042095">
    <property type="entry name" value="SUMF_sf"/>
</dbReference>
<keyword evidence="11" id="KW-1185">Reference proteome</keyword>
<dbReference type="NCBIfam" id="TIGR03439">
    <property type="entry name" value="methyl_EasF"/>
    <property type="match status" value="1"/>
</dbReference>
<evidence type="ECO:0000256" key="4">
    <source>
        <dbReference type="SAM" id="MobiDB-lite"/>
    </source>
</evidence>
<dbReference type="InterPro" id="IPR036259">
    <property type="entry name" value="MFS_trans_sf"/>
</dbReference>
<reference evidence="8 10" key="1">
    <citation type="submission" date="2018-12" db="EMBL/GenBank/DDBJ databases">
        <title>Venturia inaequalis Genome Resource.</title>
        <authorList>
            <person name="Lichtner F.J."/>
        </authorList>
    </citation>
    <scope>NUCLEOTIDE SEQUENCE [LARGE SCALE GENOMIC DNA]</scope>
    <source>
        <strain evidence="8 10">120213</strain>
        <strain evidence="9 11">DMI_063113</strain>
    </source>
</reference>
<feature type="transmembrane region" description="Helical" evidence="5">
    <location>
        <begin position="189"/>
        <end position="208"/>
    </location>
</feature>
<dbReference type="GO" id="GO:0032259">
    <property type="term" value="P:methylation"/>
    <property type="evidence" value="ECO:0007669"/>
    <property type="project" value="UniProtKB-KW"/>
</dbReference>
<organism evidence="8 10">
    <name type="scientific">Venturia inaequalis</name>
    <name type="common">Apple scab fungus</name>
    <dbReference type="NCBI Taxonomy" id="5025"/>
    <lineage>
        <taxon>Eukaryota</taxon>
        <taxon>Fungi</taxon>
        <taxon>Dikarya</taxon>
        <taxon>Ascomycota</taxon>
        <taxon>Pezizomycotina</taxon>
        <taxon>Dothideomycetes</taxon>
        <taxon>Pleosporomycetidae</taxon>
        <taxon>Venturiales</taxon>
        <taxon>Venturiaceae</taxon>
        <taxon>Venturia</taxon>
    </lineage>
</organism>
<evidence type="ECO:0000259" key="6">
    <source>
        <dbReference type="Pfam" id="PF03781"/>
    </source>
</evidence>
<keyword evidence="5" id="KW-0472">Membrane</keyword>
<feature type="transmembrane region" description="Helical" evidence="5">
    <location>
        <begin position="383"/>
        <end position="402"/>
    </location>
</feature>
<feature type="compositionally biased region" description="Low complexity" evidence="4">
    <location>
        <begin position="1069"/>
        <end position="1079"/>
    </location>
</feature>
<feature type="compositionally biased region" description="Gly residues" evidence="4">
    <location>
        <begin position="1080"/>
        <end position="1090"/>
    </location>
</feature>
<dbReference type="Gene3D" id="3.40.50.150">
    <property type="entry name" value="Vaccinia Virus protein VP39"/>
    <property type="match status" value="1"/>
</dbReference>
<dbReference type="PANTHER" id="PTHR43397:SF1">
    <property type="entry name" value="ERGOTHIONEINE BIOSYNTHESIS PROTEIN 1"/>
    <property type="match status" value="1"/>
</dbReference>
<dbReference type="GO" id="GO:0022857">
    <property type="term" value="F:transmembrane transporter activity"/>
    <property type="evidence" value="ECO:0007669"/>
    <property type="project" value="InterPro"/>
</dbReference>
<dbReference type="InterPro" id="IPR016187">
    <property type="entry name" value="CTDL_fold"/>
</dbReference>
<accession>A0A8H3UX28</accession>
<gene>
    <name evidence="9" type="ORF">EG327_006520</name>
    <name evidence="8" type="ORF">EG328_002143</name>
</gene>
<evidence type="ECO:0000256" key="2">
    <source>
        <dbReference type="ARBA" id="ARBA00022603"/>
    </source>
</evidence>
<evidence type="ECO:0000313" key="8">
    <source>
        <dbReference type="EMBL" id="KAE9977248.1"/>
    </source>
</evidence>
<dbReference type="Gene3D" id="3.90.1580.10">
    <property type="entry name" value="paralog of FGE (formylglycine-generating enzyme)"/>
    <property type="match status" value="1"/>
</dbReference>
<dbReference type="GO" id="GO:0016020">
    <property type="term" value="C:membrane"/>
    <property type="evidence" value="ECO:0007669"/>
    <property type="project" value="UniProtKB-SubCell"/>
</dbReference>
<feature type="transmembrane region" description="Helical" evidence="5">
    <location>
        <begin position="220"/>
        <end position="242"/>
    </location>
</feature>
<dbReference type="EMBL" id="WNWS01000157">
    <property type="protein sequence ID" value="KAE9977248.1"/>
    <property type="molecule type" value="Genomic_DNA"/>
</dbReference>
<proteinExistence type="predicted"/>
<sequence length="1312" mass="145415">MSAKFGAYFDIESGPAAVRDPPAIYHKHGFPAPSPLELDEIAWGGKQSGLPTPTQSGTQTPYPETPRAIHEFTISRPPTPKREEAAGLVQSWNNPPQNRWRVLACCLIYFGNGMSDSGPGALIPYMQEDYNIKYAIVSLIFVTQAVGFIVAAFFTDALLNRLGRSKALMLAEVLLIVGNVMIVCTPPFPVVVVAFAFIGYATAINLALNNVFCSTLANAAVVLGIAHGAYGIGGVCGPIIATALVSHGVVWSRYYLFTLGIRVFCCGFAGWAFWNHEKEAPVRLLNALEQTASRQAVEAGEPGKRELLAQALRNRVTLMGALSTFAYQGAEVSISGWVISFLINYRHGDPAQVGYVTAGFWGGITVGRFTLSHLSHRIGEMRFLYGLGIGAIAFQILVWLVPNVIGDAVAVGIVGLLLGPVAPCSTVIFVPTTKSTSGPGLEPMMVKQDTTEFFEDKIINIRKETFNQSLLDKIKTGIRPSDGGEKTLPTLLLYDTEGLKLFEKITYLEEYYLTNAEIEVLENHADEIAKRIQPGGIIVELGSGALRKICILLKALERAEKNIQYYALDLSREELRRTLAEVPKFKHVECFGLHGTYDDGLDWLKTSEAATTRQKNILSIGSSIGNFKRDEGGKFLKDFSDILNPGDTMIIGMDGCLDKDRVYHAYNDRDGVTHDFIRNGLRHANQLFGHEGFDMKKWRVIGEYDETARRHHAFVSPTQDVKIDGVVIHKDERVRIEESYKFSELDVSRLWKAAGLAQGAKWANEAGDYGFYMASKPPFEYSLRPEEYAAKPVPTLPEWDNLWRAWDTVALQMIPKDELLSKPIKLRNACIFYLGHIPTFLAIHLQKATAKGVQGLEEYRRIFERGIDPDVDNPELCHDHSEIPDEWPAQEQILAFQDRVRNQLRQIYASGDANGEIAVQKAIWIAFEHEAMHLETLLYMLVQSEKTQPPTGTPHPDFEAMAREARTRAVSNEWFSIPEQRITIGIQDDENDNTTERYFGWDNERPTRSITVPAFSAKATAITNGDYARYMQLIGTRKLPESWSQNVMTASRGFADRIDQAFAHLTTSSNESRSDFSGSSGSGSPDGGQSGSEIRSFVQDKAVKTVFGKVPLEFALDWPVMASYDELVGCAIWMGGRIPTLEEVKSLYEYASVQKQKECDKALGATIPAVNGHLINEGVEETPPSGDSVNGVSSTTAGPSSSAYFVNLEAANVGFKHWHPTPVTPYGNRLAGQGEFGGAWEWTSSVLEKHEGFEPMKLYPAYTADFFDGKHNVVLGGSWATHPRIAGRKSFINWYQRNYPYVWAGARLVRDV</sequence>
<dbReference type="SUPFAM" id="SSF103473">
    <property type="entry name" value="MFS general substrate transporter"/>
    <property type="match status" value="1"/>
</dbReference>
<dbReference type="Proteomes" id="UP000490939">
    <property type="component" value="Unassembled WGS sequence"/>
</dbReference>
<dbReference type="FunFam" id="1.20.1250.20:FF:000308">
    <property type="entry name" value="MFS efflux transporter"/>
    <property type="match status" value="1"/>
</dbReference>
<feature type="transmembrane region" description="Helical" evidence="5">
    <location>
        <begin position="254"/>
        <end position="274"/>
    </location>
</feature>
<dbReference type="Gene3D" id="1.20.1250.20">
    <property type="entry name" value="MFS general substrate transporter like domains"/>
    <property type="match status" value="2"/>
</dbReference>
<dbReference type="Pfam" id="PF10017">
    <property type="entry name" value="Methyltransf_33"/>
    <property type="match status" value="1"/>
</dbReference>
<feature type="domain" description="Sulfatase-modifying factor enzyme-like" evidence="6">
    <location>
        <begin position="999"/>
        <end position="1310"/>
    </location>
</feature>
<keyword evidence="5" id="KW-0812">Transmembrane</keyword>
<feature type="transmembrane region" description="Helical" evidence="5">
    <location>
        <begin position="167"/>
        <end position="183"/>
    </location>
</feature>
<dbReference type="InterPro" id="IPR051128">
    <property type="entry name" value="EgtD_Methyltrsf_superfamily"/>
</dbReference>
<dbReference type="GO" id="GO:0008168">
    <property type="term" value="F:methyltransferase activity"/>
    <property type="evidence" value="ECO:0007669"/>
    <property type="project" value="UniProtKB-KW"/>
</dbReference>
<keyword evidence="2" id="KW-0489">Methyltransferase</keyword>
<dbReference type="Pfam" id="PF03781">
    <property type="entry name" value="FGE-sulfatase"/>
    <property type="match status" value="1"/>
</dbReference>
<dbReference type="InterPro" id="IPR029063">
    <property type="entry name" value="SAM-dependent_MTases_sf"/>
</dbReference>
<dbReference type="InterPro" id="IPR005532">
    <property type="entry name" value="SUMF_dom"/>
</dbReference>
<protein>
    <submittedName>
        <fullName evidence="8">Uncharacterized protein</fullName>
    </submittedName>
</protein>
<feature type="region of interest" description="Disordered" evidence="4">
    <location>
        <begin position="1069"/>
        <end position="1093"/>
    </location>
</feature>
<feature type="domain" description="Histidine-specific methyltransferase SAM-dependent" evidence="7">
    <location>
        <begin position="475"/>
        <end position="775"/>
    </location>
</feature>
<evidence type="ECO:0000259" key="7">
    <source>
        <dbReference type="Pfam" id="PF10017"/>
    </source>
</evidence>
<comment type="subcellular location">
    <subcellularLocation>
        <location evidence="1">Membrane</location>
        <topology evidence="1">Multi-pass membrane protein</topology>
    </subcellularLocation>
</comment>
<evidence type="ECO:0000313" key="11">
    <source>
        <dbReference type="Proteomes" id="UP000490939"/>
    </source>
</evidence>
<dbReference type="Proteomes" id="UP000447873">
    <property type="component" value="Unassembled WGS sequence"/>
</dbReference>